<dbReference type="EMBL" id="JAQOMS010000002">
    <property type="protein sequence ID" value="MDC2890473.1"/>
    <property type="molecule type" value="Genomic_DNA"/>
</dbReference>
<name>A0ABT5FGW5_9GAMM</name>
<dbReference type="Pfam" id="PF11219">
    <property type="entry name" value="DUF3014"/>
    <property type="match status" value="1"/>
</dbReference>
<protein>
    <submittedName>
        <fullName evidence="1">DUF3014 domain-containing protein</fullName>
    </submittedName>
</protein>
<sequence length="285" mass="32240">MELKKTFTDCRICRCRCHYSCRSCLGSDVAIGDNEPEKPAPIVKMPEPVILPEIEKEAPEMVEPEPELAEITIEPEPEVEPEPPKPAHPPLMESDNWFRAELTDLVMGTPAIKKVVQENIISNFVVFIDNAAKGEIVRKFSPVVEPEGKFKATLLEGPELKYVLNEQSYKRYDMYADLITALPIDASDNLYDTLSPLVEEAYFELGYSENDFNDKVLETIDILMETPIVDGDINLVTPSAMFEFADKKLEALLPIQKLFLRMGPNNQRKILPVLEEIKAKLEAKD</sequence>
<dbReference type="InterPro" id="IPR021382">
    <property type="entry name" value="DUF3014"/>
</dbReference>
<proteinExistence type="predicted"/>
<evidence type="ECO:0000313" key="2">
    <source>
        <dbReference type="Proteomes" id="UP001528411"/>
    </source>
</evidence>
<evidence type="ECO:0000313" key="1">
    <source>
        <dbReference type="EMBL" id="MDC2890473.1"/>
    </source>
</evidence>
<dbReference type="RefSeq" id="WP_272181664.1">
    <property type="nucleotide sequence ID" value="NZ_JAQOMS010000002.1"/>
</dbReference>
<organism evidence="1 2">
    <name type="scientific">Psychrosphaera algicola</name>
    <dbReference type="NCBI Taxonomy" id="3023714"/>
    <lineage>
        <taxon>Bacteria</taxon>
        <taxon>Pseudomonadati</taxon>
        <taxon>Pseudomonadota</taxon>
        <taxon>Gammaproteobacteria</taxon>
        <taxon>Alteromonadales</taxon>
        <taxon>Pseudoalteromonadaceae</taxon>
        <taxon>Psychrosphaera</taxon>
    </lineage>
</organism>
<reference evidence="1 2" key="1">
    <citation type="submission" date="2023-01" db="EMBL/GenBank/DDBJ databases">
        <title>Psychrosphaera sp. nov., isolated from marine algae.</title>
        <authorList>
            <person name="Bayburt H."/>
            <person name="Choi B.J."/>
            <person name="Kim J.M."/>
            <person name="Choi D.G."/>
            <person name="Jeon C.O."/>
        </authorList>
    </citation>
    <scope>NUCLEOTIDE SEQUENCE [LARGE SCALE GENOMIC DNA]</scope>
    <source>
        <strain evidence="1 2">G1-22</strain>
    </source>
</reference>
<comment type="caution">
    <text evidence="1">The sequence shown here is derived from an EMBL/GenBank/DDBJ whole genome shotgun (WGS) entry which is preliminary data.</text>
</comment>
<keyword evidence="2" id="KW-1185">Reference proteome</keyword>
<dbReference type="Proteomes" id="UP001528411">
    <property type="component" value="Unassembled WGS sequence"/>
</dbReference>
<gene>
    <name evidence="1" type="ORF">PN838_19115</name>
</gene>
<accession>A0ABT5FGW5</accession>